<accession>I4EKB3</accession>
<dbReference type="EMBL" id="CAGS01000392">
    <property type="protein sequence ID" value="CCF85125.1"/>
    <property type="molecule type" value="Genomic_DNA"/>
</dbReference>
<dbReference type="Gene3D" id="2.60.40.780">
    <property type="entry name" value="von Hippel-Lindau disease tumour suppressor, beta domain"/>
    <property type="match status" value="1"/>
</dbReference>
<feature type="region of interest" description="Disordered" evidence="1">
    <location>
        <begin position="359"/>
        <end position="396"/>
    </location>
</feature>
<name>I4EKB3_9BACT</name>
<organism evidence="2 3">
    <name type="scientific">Nitrolancea hollandica Lb</name>
    <dbReference type="NCBI Taxonomy" id="1129897"/>
    <lineage>
        <taxon>Bacteria</taxon>
        <taxon>Pseudomonadati</taxon>
        <taxon>Thermomicrobiota</taxon>
        <taxon>Thermomicrobia</taxon>
        <taxon>Sphaerobacterales</taxon>
        <taxon>Sphaerobacterineae</taxon>
        <taxon>Sphaerobacteraceae</taxon>
        <taxon>Nitrolancea</taxon>
    </lineage>
</organism>
<evidence type="ECO:0000256" key="1">
    <source>
        <dbReference type="SAM" id="MobiDB-lite"/>
    </source>
</evidence>
<evidence type="ECO:0000313" key="3">
    <source>
        <dbReference type="Proteomes" id="UP000004221"/>
    </source>
</evidence>
<dbReference type="SUPFAM" id="SSF49468">
    <property type="entry name" value="VHL"/>
    <property type="match status" value="1"/>
</dbReference>
<feature type="region of interest" description="Disordered" evidence="1">
    <location>
        <begin position="954"/>
        <end position="980"/>
    </location>
</feature>
<reference evidence="2 3" key="1">
    <citation type="journal article" date="2012" name="ISME J.">
        <title>Nitrification expanded: discovery, physiology and genomics of a nitrite-oxidizing bacterium from the phylum Chloroflexi.</title>
        <authorList>
            <person name="Sorokin D.Y."/>
            <person name="Lucker S."/>
            <person name="Vejmelkova D."/>
            <person name="Kostrikina N.A."/>
            <person name="Kleerebezem R."/>
            <person name="Rijpstra W.I."/>
            <person name="Damste J.S."/>
            <person name="Le Paslier D."/>
            <person name="Muyzer G."/>
            <person name="Wagner M."/>
            <person name="van Loosdrecht M.C."/>
            <person name="Daims H."/>
        </authorList>
    </citation>
    <scope>NUCLEOTIDE SEQUENCE [LARGE SCALE GENOMIC DNA]</scope>
    <source>
        <strain evidence="3">none</strain>
    </source>
</reference>
<protein>
    <submittedName>
        <fullName evidence="2">Uncharacterized protein</fullName>
    </submittedName>
</protein>
<dbReference type="InterPro" id="IPR036208">
    <property type="entry name" value="VHL_sf"/>
</dbReference>
<proteinExistence type="predicted"/>
<feature type="compositionally biased region" description="Basic and acidic residues" evidence="1">
    <location>
        <begin position="314"/>
        <end position="327"/>
    </location>
</feature>
<dbReference type="RefSeq" id="WP_008479804.1">
    <property type="nucleotide sequence ID" value="NZ_CAGS01000392.1"/>
</dbReference>
<feature type="compositionally biased region" description="Basic and acidic residues" evidence="1">
    <location>
        <begin position="954"/>
        <end position="977"/>
    </location>
</feature>
<comment type="caution">
    <text evidence="2">The sequence shown here is derived from an EMBL/GenBank/DDBJ whole genome shotgun (WGS) entry which is preliminary data.</text>
</comment>
<sequence>MAESFTVATNDGMMAAEVFNATPIDLEVWRGGEALADLPSLAHVSRSWPITAALELRPKAAQRAIGLLRSPDEGNPHLTIGPGDLHSVSGGGPVAATFVNNTNVYVDLYWVDWAGSQQHYAGPLAPGGRYDQSSYTDHVWAVHATFTGELLAMFVLGPEPSQTLPISGAYLARETESCPLPSPLPPIQNVALVGEVRERPRPESKDYIVISEHDNLEKAQFNTRPKVATRTVRIAGAKLIWDKLDDQYGLMSYQGEAVVDLEALEIYADHVVVASPLRFPRTNVTIYARELEFKGDGQIDTTPIAYKTAARSPNRTDDGHPANEKGEPTYQAANGLPGEPGGDLRLFVRKLTLPKGGEARKRFIARGSPGQQAEPGGRRRYKPSGSDQPSAETGKNLPAITTGAIHDAINAAFVAAKQPYDWRWPGEVDWPSGVTWEGKQLLFDQGGNVVDLVLVAHDDAWGGVDTNIFIFPPGERRNYLRVWDNAPISQYSNPSIDRSPRLRPGDGEDAYPGGWPGTGGPGGNIVTSLPLSVVEPLCDATGGKAGPETPGVEGGKKGGPDPAYWVQMDIVKKTPPFQSSRSPALWVEKAVARDGAPAEARRGQDGVTHGPTAEARSWLQPEVIDAVLTCARDAYRNGHRDLARLLLEPYYAELRSAETPSEDLQARTVSIEAIRANLLNNLDYYGNPPGWLPRLRLSTNFEIFQKVRQLSTTLLYYGLTTEQKYDTLEHADELARQTSDVLVQELDFCVGALKDAYTDLAQTRLELESVREKTLAKRAEFDLLKSLTEQEALQSVERQRIFRGVCKMIGGAMKVVPVGQPYLGFAGDVASNVGDINFTDPEAIPKQVGMALGKIGGATDKFLSSNTDLLVEDRVKGLRDKLKLDQGNVDDLSEQLTRTKSASANLEKAITANSKEIQSDWKNERAGELAQLNQMLSAVENKITLFSAKSEADLTDAERKQRQAAREAAERLKRQLGETEAGTLTRQRARLTREIEWLKREIAEEEAAAKANTAKANEKRKEQLEQEKQQLETFKQKVDGLEERQRAAKRTLTEDTEEYKTQQQEWKQTFNRLKGMGSGIGMIGEAVATLGTPATTNDPDVQAFAKTLLTSEKREEYQRVLGEFEALGKSQSAAMAKLVRAQQAIGTNVARVSENLTTQNALSRQQQSLEGVLDVRTKRYLRGMQERARDMLRWSVYNLVMSYRYEFLRDVSDSFYNFDKVVDALRSLESASSQGGPPRILAPDRFKAVDDTVLLNELLGETRKILEEREHRAGSAWQNVAVLELTEQQREELRITGRLTFNLVRDLHAGSLNWVDARIVDINLDQLGLEPTDSSRSLSLRATFRHSGESIILGRDERTKQWTYYYFRAAPGDDPIEWGFSYNHAAAEERLRIKKDQKDTERDELVNRALEAPGGAGGTKIQYREYSPAYFSDITLFLTRGDRWDPAVISKISKVKFSVTYALTTERRQ</sequence>
<feature type="region of interest" description="Disordered" evidence="1">
    <location>
        <begin position="309"/>
        <end position="340"/>
    </location>
</feature>
<dbReference type="OrthoDB" id="8905713at2"/>
<dbReference type="InterPro" id="IPR037140">
    <property type="entry name" value="VHL_beta_dom_sf"/>
</dbReference>
<keyword evidence="3" id="KW-1185">Reference proteome</keyword>
<gene>
    <name evidence="2" type="ORF">NITHO_4510002</name>
</gene>
<evidence type="ECO:0000313" key="2">
    <source>
        <dbReference type="EMBL" id="CCF85125.1"/>
    </source>
</evidence>
<dbReference type="Proteomes" id="UP000004221">
    <property type="component" value="Unassembled WGS sequence"/>
</dbReference>